<dbReference type="EMBL" id="SNXZ01000002">
    <property type="protein sequence ID" value="TDQ01262.1"/>
    <property type="molecule type" value="Genomic_DNA"/>
</dbReference>
<dbReference type="SUPFAM" id="SSF52402">
    <property type="entry name" value="Adenine nucleotide alpha hydrolases-like"/>
    <property type="match status" value="1"/>
</dbReference>
<dbReference type="InterPro" id="IPR014729">
    <property type="entry name" value="Rossmann-like_a/b/a_fold"/>
</dbReference>
<name>A0A4R6SGV8_LABRH</name>
<comment type="caution">
    <text evidence="1">The sequence shown here is derived from an EMBL/GenBank/DDBJ whole genome shotgun (WGS) entry which is preliminary data.</text>
</comment>
<keyword evidence="2" id="KW-1185">Reference proteome</keyword>
<evidence type="ECO:0000313" key="2">
    <source>
        <dbReference type="Proteomes" id="UP000295444"/>
    </source>
</evidence>
<accession>A0A4R6SGV8</accession>
<evidence type="ECO:0008006" key="3">
    <source>
        <dbReference type="Google" id="ProtNLM"/>
    </source>
</evidence>
<organism evidence="1 2">
    <name type="scientific">Labedaea rhizosphaerae</name>
    <dbReference type="NCBI Taxonomy" id="598644"/>
    <lineage>
        <taxon>Bacteria</taxon>
        <taxon>Bacillati</taxon>
        <taxon>Actinomycetota</taxon>
        <taxon>Actinomycetes</taxon>
        <taxon>Pseudonocardiales</taxon>
        <taxon>Pseudonocardiaceae</taxon>
        <taxon>Labedaea</taxon>
    </lineage>
</organism>
<dbReference type="Proteomes" id="UP000295444">
    <property type="component" value="Unassembled WGS sequence"/>
</dbReference>
<evidence type="ECO:0000313" key="1">
    <source>
        <dbReference type="EMBL" id="TDQ01262.1"/>
    </source>
</evidence>
<gene>
    <name evidence="1" type="ORF">EV186_1021130</name>
</gene>
<dbReference type="AlphaFoldDB" id="A0A4R6SGV8"/>
<proteinExistence type="predicted"/>
<sequence length="247" mass="28411">MAIDPTVDQTVPIVIDGAAPSEQVRAELAAAGRPVLLAFSRGKDSLVTWLALREAGVDVRPFHLYLVPGLSFVDESVAEYERFFGVKIPQFPHPSLCRWLNALTFQPPERIAVIEAAQLPEPDYTDISRLLCTEVYGLDPEQTWTADGVRAADSPNRRSAMKQRGPWRERIHKVSPVWDWRIRHVREALARHHCPLPPEYEWFGRSFDGLDIRFLEPIRRHRPQDYQTILEWFPLADLEVFRAGLQR</sequence>
<dbReference type="Gene3D" id="3.40.50.620">
    <property type="entry name" value="HUPs"/>
    <property type="match status" value="1"/>
</dbReference>
<protein>
    <recommendedName>
        <fullName evidence="3">Phosphoadenosine phosphosulfate reductase</fullName>
    </recommendedName>
</protein>
<dbReference type="RefSeq" id="WP_208115605.1">
    <property type="nucleotide sequence ID" value="NZ_SNXZ01000002.1"/>
</dbReference>
<reference evidence="1 2" key="1">
    <citation type="submission" date="2019-03" db="EMBL/GenBank/DDBJ databases">
        <title>Genomic Encyclopedia of Type Strains, Phase IV (KMG-IV): sequencing the most valuable type-strain genomes for metagenomic binning, comparative biology and taxonomic classification.</title>
        <authorList>
            <person name="Goeker M."/>
        </authorList>
    </citation>
    <scope>NUCLEOTIDE SEQUENCE [LARGE SCALE GENOMIC DNA]</scope>
    <source>
        <strain evidence="1 2">DSM 45361</strain>
    </source>
</reference>